<protein>
    <submittedName>
        <fullName evidence="2">Conjugal transfer protein</fullName>
    </submittedName>
</protein>
<dbReference type="Proteomes" id="UP000241048">
    <property type="component" value="Unassembled WGS sequence"/>
</dbReference>
<dbReference type="InterPro" id="IPR025973">
    <property type="entry name" value="Cys_rich_VLP_dom"/>
</dbReference>
<evidence type="ECO:0000313" key="2">
    <source>
        <dbReference type="EMBL" id="PST37571.1"/>
    </source>
</evidence>
<proteinExistence type="predicted"/>
<accession>A0A2T3FQP3</accession>
<keyword evidence="3" id="KW-1185">Reference proteome</keyword>
<dbReference type="AlphaFoldDB" id="A0A2T3FQP3"/>
<dbReference type="EMBL" id="PYLO01000002">
    <property type="protein sequence ID" value="PST37571.1"/>
    <property type="molecule type" value="Genomic_DNA"/>
</dbReference>
<evidence type="ECO:0000313" key="3">
    <source>
        <dbReference type="Proteomes" id="UP000241048"/>
    </source>
</evidence>
<reference evidence="2 3" key="1">
    <citation type="submission" date="2018-03" db="EMBL/GenBank/DDBJ databases">
        <title>Lachnoclostridium SNUG30386 gen.nov., sp.nov., isolated from human faeces.</title>
        <authorList>
            <person name="Seo B."/>
            <person name="Jeon K."/>
            <person name="Ko G."/>
        </authorList>
    </citation>
    <scope>NUCLEOTIDE SEQUENCE [LARGE SCALE GENOMIC DNA]</scope>
    <source>
        <strain evidence="2 3">SNUG30386</strain>
    </source>
</reference>
<evidence type="ECO:0000259" key="1">
    <source>
        <dbReference type="Pfam" id="PF14194"/>
    </source>
</evidence>
<name>A0A2T3FQP3_9CLOT</name>
<comment type="caution">
    <text evidence="2">The sequence shown here is derived from an EMBL/GenBank/DDBJ whole genome shotgun (WGS) entry which is preliminary data.</text>
</comment>
<gene>
    <name evidence="2" type="ORF">C7U56_06655</name>
</gene>
<dbReference type="RefSeq" id="WP_007709568.1">
    <property type="nucleotide sequence ID" value="NZ_PYLO01000002.1"/>
</dbReference>
<dbReference type="Pfam" id="PF14194">
    <property type="entry name" value="Cys_rich_VLP"/>
    <property type="match status" value="1"/>
</dbReference>
<feature type="domain" description="Cysteine-rich VLP" evidence="1">
    <location>
        <begin position="6"/>
        <end position="60"/>
    </location>
</feature>
<organism evidence="2 3">
    <name type="scientific">Clostridium fessum</name>
    <dbReference type="NCBI Taxonomy" id="2126740"/>
    <lineage>
        <taxon>Bacteria</taxon>
        <taxon>Bacillati</taxon>
        <taxon>Bacillota</taxon>
        <taxon>Clostridia</taxon>
        <taxon>Eubacteriales</taxon>
        <taxon>Clostridiaceae</taxon>
        <taxon>Clostridium</taxon>
    </lineage>
</organism>
<sequence length="122" mass="13850">MIRLDEKQYRAVKKMTRAACANNDCGNCLLLDDGETCVCVQSISYSLLCRYFREAVLPADRQLCEQITRSGETDLKRCAVCGSTFAAGSNRAKYCPDCAAKIRRRQKAESERNRRLRIRTTT</sequence>